<dbReference type="RefSeq" id="WP_367968039.1">
    <property type="nucleotide sequence ID" value="NZ_JBAKFJ010000002.1"/>
</dbReference>
<proteinExistence type="predicted"/>
<dbReference type="InterPro" id="IPR035093">
    <property type="entry name" value="RelE/ParE_toxin_dom_sf"/>
</dbReference>
<sequence length="112" mass="12420">MLKTVATPSLRAIWLGRQPRRMHSRLLLALRRDLSIIHAAVSIDDLAVACGDRLEPLDDESIPFDDPVGVDAAEHAAGETGIYSLDVGYGWRLHFQFHGGEAHGVRLEEHSR</sequence>
<reference evidence="1 2" key="1">
    <citation type="submission" date="2024-02" db="EMBL/GenBank/DDBJ databases">
        <title>New especies of Spiribacter isolated from saline water.</title>
        <authorList>
            <person name="Leon M.J."/>
            <person name="De La Haba R."/>
            <person name="Sanchez-Porro C."/>
            <person name="Ventosa A."/>
        </authorList>
    </citation>
    <scope>NUCLEOTIDE SEQUENCE [LARGE SCALE GENOMIC DNA]</scope>
    <source>
        <strain evidence="2">ag22IC4-227</strain>
    </source>
</reference>
<evidence type="ECO:0000313" key="1">
    <source>
        <dbReference type="EMBL" id="MEX0387361.1"/>
    </source>
</evidence>
<gene>
    <name evidence="1" type="ORF">V6X64_10225</name>
</gene>
<keyword evidence="2" id="KW-1185">Reference proteome</keyword>
<organism evidence="1 2">
    <name type="scientific">Spiribacter onubensis</name>
    <dbReference type="NCBI Taxonomy" id="3122420"/>
    <lineage>
        <taxon>Bacteria</taxon>
        <taxon>Pseudomonadati</taxon>
        <taxon>Pseudomonadota</taxon>
        <taxon>Gammaproteobacteria</taxon>
        <taxon>Chromatiales</taxon>
        <taxon>Ectothiorhodospiraceae</taxon>
        <taxon>Spiribacter</taxon>
    </lineage>
</organism>
<accession>A0ABV3SB42</accession>
<protein>
    <submittedName>
        <fullName evidence="1">Uncharacterized protein</fullName>
    </submittedName>
</protein>
<dbReference type="Gene3D" id="3.30.2310.20">
    <property type="entry name" value="RelE-like"/>
    <property type="match status" value="1"/>
</dbReference>
<comment type="caution">
    <text evidence="1">The sequence shown here is derived from an EMBL/GenBank/DDBJ whole genome shotgun (WGS) entry which is preliminary data.</text>
</comment>
<evidence type="ECO:0000313" key="2">
    <source>
        <dbReference type="Proteomes" id="UP001556653"/>
    </source>
</evidence>
<dbReference type="EMBL" id="JBAKFJ010000002">
    <property type="protein sequence ID" value="MEX0387361.1"/>
    <property type="molecule type" value="Genomic_DNA"/>
</dbReference>
<dbReference type="Proteomes" id="UP001556653">
    <property type="component" value="Unassembled WGS sequence"/>
</dbReference>
<name>A0ABV3SB42_9GAMM</name>